<name>J9CJT3_9ZZZZ</name>
<evidence type="ECO:0000256" key="1">
    <source>
        <dbReference type="ARBA" id="ARBA00004651"/>
    </source>
</evidence>
<keyword evidence="5 7" id="KW-1133">Transmembrane helix</keyword>
<evidence type="ECO:0000256" key="4">
    <source>
        <dbReference type="ARBA" id="ARBA00022692"/>
    </source>
</evidence>
<evidence type="ECO:0000256" key="2">
    <source>
        <dbReference type="ARBA" id="ARBA00007430"/>
    </source>
</evidence>
<proteinExistence type="inferred from homology"/>
<comment type="similarity">
    <text evidence="2">Belongs to the polysaccharide synthase family.</text>
</comment>
<comment type="subcellular location">
    <subcellularLocation>
        <location evidence="1">Cell membrane</location>
        <topology evidence="1">Multi-pass membrane protein</topology>
    </subcellularLocation>
</comment>
<gene>
    <name evidence="8" type="ORF">EVA_11547</name>
</gene>
<evidence type="ECO:0000256" key="3">
    <source>
        <dbReference type="ARBA" id="ARBA00022475"/>
    </source>
</evidence>
<dbReference type="AlphaFoldDB" id="J9CJT3"/>
<evidence type="ECO:0000256" key="7">
    <source>
        <dbReference type="SAM" id="Phobius"/>
    </source>
</evidence>
<evidence type="ECO:0000256" key="5">
    <source>
        <dbReference type="ARBA" id="ARBA00022989"/>
    </source>
</evidence>
<keyword evidence="6 7" id="KW-0472">Membrane</keyword>
<feature type="transmembrane region" description="Helical" evidence="7">
    <location>
        <begin position="200"/>
        <end position="217"/>
    </location>
</feature>
<accession>J9CJT3</accession>
<feature type="transmembrane region" description="Helical" evidence="7">
    <location>
        <begin position="125"/>
        <end position="155"/>
    </location>
</feature>
<feature type="transmembrane region" description="Helical" evidence="7">
    <location>
        <begin position="176"/>
        <end position="194"/>
    </location>
</feature>
<dbReference type="PANTHER" id="PTHR30250:SF10">
    <property type="entry name" value="LIPOPOLYSACCHARIDE BIOSYNTHESIS PROTEIN WZXC"/>
    <property type="match status" value="1"/>
</dbReference>
<dbReference type="GO" id="GO:0005886">
    <property type="term" value="C:plasma membrane"/>
    <property type="evidence" value="ECO:0007669"/>
    <property type="project" value="UniProtKB-SubCell"/>
</dbReference>
<keyword evidence="3" id="KW-1003">Cell membrane</keyword>
<evidence type="ECO:0000313" key="8">
    <source>
        <dbReference type="EMBL" id="EJX00341.1"/>
    </source>
</evidence>
<keyword evidence="4 7" id="KW-0812">Transmembrane</keyword>
<dbReference type="InterPro" id="IPR050833">
    <property type="entry name" value="Poly_Biosynth_Transport"/>
</dbReference>
<evidence type="ECO:0000256" key="6">
    <source>
        <dbReference type="ARBA" id="ARBA00023136"/>
    </source>
</evidence>
<organism evidence="8">
    <name type="scientific">gut metagenome</name>
    <dbReference type="NCBI Taxonomy" id="749906"/>
    <lineage>
        <taxon>unclassified sequences</taxon>
        <taxon>metagenomes</taxon>
        <taxon>organismal metagenomes</taxon>
    </lineage>
</organism>
<reference evidence="8" key="1">
    <citation type="journal article" date="2012" name="PLoS ONE">
        <title>Gene sets for utilization of primary and secondary nutrition supplies in the distal gut of endangered iberian lynx.</title>
        <authorList>
            <person name="Alcaide M."/>
            <person name="Messina E."/>
            <person name="Richter M."/>
            <person name="Bargiela R."/>
            <person name="Peplies J."/>
            <person name="Huws S.A."/>
            <person name="Newbold C.J."/>
            <person name="Golyshin P.N."/>
            <person name="Simon M.A."/>
            <person name="Lopez G."/>
            <person name="Yakimov M.M."/>
            <person name="Ferrer M."/>
        </authorList>
    </citation>
    <scope>NUCLEOTIDE SEQUENCE</scope>
</reference>
<comment type="caution">
    <text evidence="8">The sequence shown here is derived from an EMBL/GenBank/DDBJ whole genome shotgun (WGS) entry which is preliminary data.</text>
</comment>
<sequence>MVGYYNRGNQFALLPIQTMTDMTVKINFPILSKIQDDDEQLLRAYKKLLTVPLFLLYPLLTGMAVLGEPFILLLIGEKWLPCVLIMQILCIGYMFSPLTYINLNLLYVKGRSDLVLKLELMKKPIAFLILFGTIPFGLIPMVLGVAVYDFIAFAFNCYYTGKFLHYGIGRQLREIFPIWINCAIMAAVIYAVVYFLDSPVLKLVVGIPVGMFTYWLYARFTHDVNLQEVVGIIRSKLLRK</sequence>
<protein>
    <submittedName>
        <fullName evidence="8">Lipopolysaccharide biosynthesis protein</fullName>
    </submittedName>
</protein>
<dbReference type="Pfam" id="PF13440">
    <property type="entry name" value="Polysacc_synt_3"/>
    <property type="match status" value="1"/>
</dbReference>
<feature type="transmembrane region" description="Helical" evidence="7">
    <location>
        <begin position="82"/>
        <end position="105"/>
    </location>
</feature>
<dbReference type="PANTHER" id="PTHR30250">
    <property type="entry name" value="PST FAMILY PREDICTED COLANIC ACID TRANSPORTER"/>
    <property type="match status" value="1"/>
</dbReference>
<feature type="transmembrane region" description="Helical" evidence="7">
    <location>
        <begin position="54"/>
        <end position="75"/>
    </location>
</feature>
<dbReference type="EMBL" id="AMCI01003424">
    <property type="protein sequence ID" value="EJX00341.1"/>
    <property type="molecule type" value="Genomic_DNA"/>
</dbReference>